<evidence type="ECO:0008006" key="4">
    <source>
        <dbReference type="Google" id="ProtNLM"/>
    </source>
</evidence>
<reference evidence="2 3" key="1">
    <citation type="journal article" date="2016" name="Nat. Commun.">
        <title>Thousands of microbial genomes shed light on interconnected biogeochemical processes in an aquifer system.</title>
        <authorList>
            <person name="Anantharaman K."/>
            <person name="Brown C.T."/>
            <person name="Hug L.A."/>
            <person name="Sharon I."/>
            <person name="Castelle C.J."/>
            <person name="Probst A.J."/>
            <person name="Thomas B.C."/>
            <person name="Singh A."/>
            <person name="Wilkins M.J."/>
            <person name="Karaoz U."/>
            <person name="Brodie E.L."/>
            <person name="Williams K.H."/>
            <person name="Hubbard S.S."/>
            <person name="Banfield J.F."/>
        </authorList>
    </citation>
    <scope>NUCLEOTIDE SEQUENCE [LARGE SCALE GENOMIC DNA]</scope>
</reference>
<gene>
    <name evidence="2" type="ORF">A2358_03135</name>
</gene>
<dbReference type="Proteomes" id="UP000178650">
    <property type="component" value="Unassembled WGS sequence"/>
</dbReference>
<dbReference type="AlphaFoldDB" id="A0A1G2IV44"/>
<comment type="caution">
    <text evidence="2">The sequence shown here is derived from an EMBL/GenBank/DDBJ whole genome shotgun (WGS) entry which is preliminary data.</text>
</comment>
<organism evidence="2 3">
    <name type="scientific">Candidatus Staskawiczbacteria bacterium RIFOXYB1_FULL_37_44</name>
    <dbReference type="NCBI Taxonomy" id="1802223"/>
    <lineage>
        <taxon>Bacteria</taxon>
        <taxon>Candidatus Staskawicziibacteriota</taxon>
    </lineage>
</organism>
<feature type="transmembrane region" description="Helical" evidence="1">
    <location>
        <begin position="28"/>
        <end position="46"/>
    </location>
</feature>
<sequence>MWYKYLIITVLLYLFAVMQNSFFVHFSFFGAVPNFVFIIFFTLIFFTKNDNYCQIAFVAAASGLFLDIFSYMRFGTSIIFLLAIGFIFKKIQSMLQMNRSSDFPLIYFLPIFTVMLAVYSLILNRAGFNIVFAAELIYNLFFATIAFYIYKRFLRASVDDHQLKLFN</sequence>
<proteinExistence type="predicted"/>
<keyword evidence="1" id="KW-1133">Transmembrane helix</keyword>
<feature type="transmembrane region" description="Helical" evidence="1">
    <location>
        <begin position="5"/>
        <end position="22"/>
    </location>
</feature>
<dbReference type="EMBL" id="MHPJ01000019">
    <property type="protein sequence ID" value="OGZ78512.1"/>
    <property type="molecule type" value="Genomic_DNA"/>
</dbReference>
<evidence type="ECO:0000256" key="1">
    <source>
        <dbReference type="SAM" id="Phobius"/>
    </source>
</evidence>
<evidence type="ECO:0000313" key="3">
    <source>
        <dbReference type="Proteomes" id="UP000178650"/>
    </source>
</evidence>
<feature type="transmembrane region" description="Helical" evidence="1">
    <location>
        <begin position="128"/>
        <end position="150"/>
    </location>
</feature>
<evidence type="ECO:0000313" key="2">
    <source>
        <dbReference type="EMBL" id="OGZ78512.1"/>
    </source>
</evidence>
<dbReference type="STRING" id="1802223.A2358_03135"/>
<name>A0A1G2IV44_9BACT</name>
<keyword evidence="1" id="KW-0472">Membrane</keyword>
<accession>A0A1G2IV44</accession>
<feature type="transmembrane region" description="Helical" evidence="1">
    <location>
        <begin position="74"/>
        <end position="91"/>
    </location>
</feature>
<keyword evidence="1" id="KW-0812">Transmembrane</keyword>
<feature type="transmembrane region" description="Helical" evidence="1">
    <location>
        <begin position="103"/>
        <end position="122"/>
    </location>
</feature>
<protein>
    <recommendedName>
        <fullName evidence="4">Rod shape-determining protein MreD</fullName>
    </recommendedName>
</protein>